<feature type="compositionally biased region" description="Basic and acidic residues" evidence="1">
    <location>
        <begin position="201"/>
        <end position="247"/>
    </location>
</feature>
<dbReference type="RefSeq" id="XP_009043404.1">
    <property type="nucleotide sequence ID" value="XM_009045156.1"/>
</dbReference>
<keyword evidence="4" id="KW-1185">Reference proteome</keyword>
<dbReference type="OrthoDB" id="76557at2759"/>
<dbReference type="Gene3D" id="2.30.30.140">
    <property type="match status" value="2"/>
</dbReference>
<sequence>APERRRPAPASPHAQFAEPAGSSQPSQPPSRPGTAGSRPGTAGSRPGTPKEPLDLSDAPLPAGARVEARYKGKGKVFPGRVIAANGDGTYNVMYDDGDVNERLPRAMVRLLADGPPSPRAEPEVQVIHTDEVAVPDGFVVGARVLAKYRGKGQTFPGAVAAVNADGTVDVAYDDGDADNGLAIEHVALAAEARGGPPPRARPREDDVAPAKRDPPSRRREDDVAPVKRDPPSRRREDDVAPAKRDPSPRAAAEPETAAKTRAAPDAAAPETPGKPEAAAPSHKGGFDDCILVIKPATPVRAAPPQAPAGTPATVVTVDRGSTERKRSAAKPAPPREFAVTESSETDASAVMRPSGAKGCGGAAGLAYLPCGRVVAAANRSRVALWLARSGRHLGDLGGHSGR</sequence>
<feature type="region of interest" description="Disordered" evidence="1">
    <location>
        <begin position="190"/>
        <end position="286"/>
    </location>
</feature>
<dbReference type="KEGG" id="aaf:AURANDRAFT_69388"/>
<dbReference type="CDD" id="cd04508">
    <property type="entry name" value="Tudor_SF"/>
    <property type="match status" value="2"/>
</dbReference>
<feature type="region of interest" description="Disordered" evidence="1">
    <location>
        <begin position="1"/>
        <end position="61"/>
    </location>
</feature>
<feature type="region of interest" description="Disordered" evidence="1">
    <location>
        <begin position="300"/>
        <end position="352"/>
    </location>
</feature>
<name>F0YSL2_AURAN</name>
<dbReference type="EMBL" id="GL834041">
    <property type="protein sequence ID" value="EGB01897.1"/>
    <property type="molecule type" value="Genomic_DNA"/>
</dbReference>
<evidence type="ECO:0000313" key="3">
    <source>
        <dbReference type="EMBL" id="EGB01897.1"/>
    </source>
</evidence>
<dbReference type="SMART" id="SM00333">
    <property type="entry name" value="TUDOR"/>
    <property type="match status" value="2"/>
</dbReference>
<feature type="non-terminal residue" evidence="3">
    <location>
        <position position="1"/>
    </location>
</feature>
<dbReference type="AlphaFoldDB" id="F0YSL2"/>
<feature type="non-terminal residue" evidence="3">
    <location>
        <position position="402"/>
    </location>
</feature>
<feature type="domain" description="Tudor" evidence="2">
    <location>
        <begin position="58"/>
        <end position="116"/>
    </location>
</feature>
<dbReference type="GeneID" id="20227466"/>
<organism evidence="4">
    <name type="scientific">Aureococcus anophagefferens</name>
    <name type="common">Harmful bloom alga</name>
    <dbReference type="NCBI Taxonomy" id="44056"/>
    <lineage>
        <taxon>Eukaryota</taxon>
        <taxon>Sar</taxon>
        <taxon>Stramenopiles</taxon>
        <taxon>Ochrophyta</taxon>
        <taxon>Pelagophyceae</taxon>
        <taxon>Pelagomonadales</taxon>
        <taxon>Pelagomonadaceae</taxon>
        <taxon>Aureococcus</taxon>
    </lineage>
</organism>
<protein>
    <recommendedName>
        <fullName evidence="2">Tudor domain-containing protein</fullName>
    </recommendedName>
</protein>
<dbReference type="eggNOG" id="ENOG502QQAC">
    <property type="taxonomic scope" value="Eukaryota"/>
</dbReference>
<feature type="domain" description="Tudor" evidence="2">
    <location>
        <begin position="136"/>
        <end position="194"/>
    </location>
</feature>
<feature type="compositionally biased region" description="Low complexity" evidence="1">
    <location>
        <begin position="307"/>
        <end position="317"/>
    </location>
</feature>
<dbReference type="InParanoid" id="F0YSL2"/>
<dbReference type="PANTHER" id="PTHR34157:SF2">
    <property type="entry name" value="TUZIN"/>
    <property type="match status" value="1"/>
</dbReference>
<reference evidence="3 4" key="1">
    <citation type="journal article" date="2011" name="Proc. Natl. Acad. Sci. U.S.A.">
        <title>Niche of harmful alga Aureococcus anophagefferens revealed through ecogenomics.</title>
        <authorList>
            <person name="Gobler C.J."/>
            <person name="Berry D.L."/>
            <person name="Dyhrman S.T."/>
            <person name="Wilhelm S.W."/>
            <person name="Salamov A."/>
            <person name="Lobanov A.V."/>
            <person name="Zhang Y."/>
            <person name="Collier J.L."/>
            <person name="Wurch L.L."/>
            <person name="Kustka A.B."/>
            <person name="Dill B.D."/>
            <person name="Shah M."/>
            <person name="VerBerkmoes N.C."/>
            <person name="Kuo A."/>
            <person name="Terry A."/>
            <person name="Pangilinan J."/>
            <person name="Lindquist E.A."/>
            <person name="Lucas S."/>
            <person name="Paulsen I.T."/>
            <person name="Hattenrath-Lehmann T.K."/>
            <person name="Talmage S.C."/>
            <person name="Walker E.A."/>
            <person name="Koch F."/>
            <person name="Burson A.M."/>
            <person name="Marcoval M.A."/>
            <person name="Tang Y.Z."/>
            <person name="Lecleir G.R."/>
            <person name="Coyne K.J."/>
            <person name="Berg G.M."/>
            <person name="Bertrand E.M."/>
            <person name="Saito M.A."/>
            <person name="Gladyshev V.N."/>
            <person name="Grigoriev I.V."/>
        </authorList>
    </citation>
    <scope>NUCLEOTIDE SEQUENCE [LARGE SCALE GENOMIC DNA]</scope>
    <source>
        <strain evidence="4">CCMP 1984</strain>
    </source>
</reference>
<accession>F0YSL2</accession>
<gene>
    <name evidence="3" type="ORF">AURANDRAFT_69388</name>
</gene>
<proteinExistence type="predicted"/>
<dbReference type="InterPro" id="IPR002999">
    <property type="entry name" value="Tudor"/>
</dbReference>
<dbReference type="PANTHER" id="PTHR34157">
    <property type="entry name" value="TUZIN"/>
    <property type="match status" value="1"/>
</dbReference>
<evidence type="ECO:0000313" key="4">
    <source>
        <dbReference type="Proteomes" id="UP000002729"/>
    </source>
</evidence>
<dbReference type="Proteomes" id="UP000002729">
    <property type="component" value="Unassembled WGS sequence"/>
</dbReference>
<evidence type="ECO:0000259" key="2">
    <source>
        <dbReference type="SMART" id="SM00333"/>
    </source>
</evidence>
<feature type="compositionally biased region" description="Low complexity" evidence="1">
    <location>
        <begin position="257"/>
        <end position="271"/>
    </location>
</feature>
<evidence type="ECO:0000256" key="1">
    <source>
        <dbReference type="SAM" id="MobiDB-lite"/>
    </source>
</evidence>